<accession>H3A002</accession>
<dbReference type="PANTHER" id="PTHR20859">
    <property type="entry name" value="INTERFERON/INTERLEUKIN RECEPTOR"/>
    <property type="match status" value="1"/>
</dbReference>
<feature type="transmembrane region" description="Helical" evidence="2">
    <location>
        <begin position="424"/>
        <end position="453"/>
    </location>
</feature>
<dbReference type="FunCoup" id="H3A002">
    <property type="interactions" value="1058"/>
</dbReference>
<feature type="domain" description="Fibronectin type-III" evidence="4">
    <location>
        <begin position="322"/>
        <end position="420"/>
    </location>
</feature>
<dbReference type="CDD" id="cd00063">
    <property type="entry name" value="FN3"/>
    <property type="match status" value="1"/>
</dbReference>
<keyword evidence="2" id="KW-0812">Transmembrane</keyword>
<keyword evidence="3" id="KW-0732">Signal</keyword>
<dbReference type="InterPro" id="IPR013783">
    <property type="entry name" value="Ig-like_fold"/>
</dbReference>
<evidence type="ECO:0000256" key="2">
    <source>
        <dbReference type="SAM" id="Phobius"/>
    </source>
</evidence>
<dbReference type="SUPFAM" id="SSF49265">
    <property type="entry name" value="Fibronectin type III"/>
    <property type="match status" value="4"/>
</dbReference>
<dbReference type="Pfam" id="PF09294">
    <property type="entry name" value="Interfer-bind"/>
    <property type="match status" value="2"/>
</dbReference>
<evidence type="ECO:0000313" key="5">
    <source>
        <dbReference type="Ensembl" id="ENSLACP00000002973.1"/>
    </source>
</evidence>
<evidence type="ECO:0000259" key="4">
    <source>
        <dbReference type="PROSITE" id="PS50853"/>
    </source>
</evidence>
<dbReference type="Proteomes" id="UP000008672">
    <property type="component" value="Unassembled WGS sequence"/>
</dbReference>
<dbReference type="Gene3D" id="2.60.40.10">
    <property type="entry name" value="Immunoglobulins"/>
    <property type="match status" value="4"/>
</dbReference>
<dbReference type="eggNOG" id="ENOG502RISU">
    <property type="taxonomic scope" value="Eukaryota"/>
</dbReference>
<dbReference type="HOGENOM" id="CLU_035134_0_0_1"/>
<feature type="compositionally biased region" description="Polar residues" evidence="1">
    <location>
        <begin position="525"/>
        <end position="536"/>
    </location>
</feature>
<feature type="signal peptide" evidence="3">
    <location>
        <begin position="1"/>
        <end position="16"/>
    </location>
</feature>
<name>H3A002_LATCH</name>
<dbReference type="GO" id="GO:0004896">
    <property type="term" value="F:cytokine receptor activity"/>
    <property type="evidence" value="ECO:0007669"/>
    <property type="project" value="TreeGrafter"/>
</dbReference>
<dbReference type="Ensembl" id="ENSLACT00000002999.1">
    <property type="protein sequence ID" value="ENSLACP00000002973.1"/>
    <property type="gene ID" value="ENSLACG00000002659.1"/>
</dbReference>
<dbReference type="PANTHER" id="PTHR20859:SF46">
    <property type="entry name" value="INTERFERON GAMMA RECEPTOR 2"/>
    <property type="match status" value="1"/>
</dbReference>
<feature type="chain" id="PRO_5003578846" evidence="3">
    <location>
        <begin position="17"/>
        <end position="548"/>
    </location>
</feature>
<dbReference type="PROSITE" id="PS50853">
    <property type="entry name" value="FN3"/>
    <property type="match status" value="2"/>
</dbReference>
<dbReference type="InterPro" id="IPR003961">
    <property type="entry name" value="FN3_dom"/>
</dbReference>
<dbReference type="InterPro" id="IPR036116">
    <property type="entry name" value="FN3_sf"/>
</dbReference>
<sequence length="548" mass="62934">MKVLLNGSVLILFLGAERLFKPRQVKVEAVNTQFILRWIWNHQSNRNVTFTAQYKTLSVFEWKTLAGCEYIANLECDFSDMKLDFFKRHNLRVGAMYEKTVPQWSEPVQFTPVNDCKIGPPAVKLNFSGDRLDVQISDPRTHENESMSEYYDLSYNVVYWKNTSDSKSKISTRQSVTIYDLKPLMVYCVQVQAFAFFKPGIFSPVQCKATTAEERFPCPKNLHFEAVNRRYILKWDCDSNLNITFTVQYQSAFCSSSERAYSRGWKTVSGCERVTAMQCECSSELFYLANYYVRVRVENHSAVSAWSKELNFIPQKDGVLGPPTKVEVEPGEGRLDIRIWDPVDHENKSMRAFMVFSYRVLFWKNTSDPVVKVNETKQTTLILSGLEPLTVYCLKVQAVTVINKTGHFSPVHCQSTTAEGRIPIWLTVIVVLVSMIGFFIISVLCFFCTLFLYRGIKYTFFPSYSLPSNIQEILYKSSQNIPFLNLQPEQCCDRVCVVSEQTGQILNESRDCNKHRRQPSRDSGHYSNETDTSGSGVSEDFSNAEMLN</sequence>
<dbReference type="GO" id="GO:0005886">
    <property type="term" value="C:plasma membrane"/>
    <property type="evidence" value="ECO:0007669"/>
    <property type="project" value="TreeGrafter"/>
</dbReference>
<keyword evidence="6" id="KW-1185">Reference proteome</keyword>
<reference evidence="6" key="1">
    <citation type="submission" date="2011-08" db="EMBL/GenBank/DDBJ databases">
        <title>The draft genome of Latimeria chalumnae.</title>
        <authorList>
            <person name="Di Palma F."/>
            <person name="Alfoldi J."/>
            <person name="Johnson J."/>
            <person name="Berlin A."/>
            <person name="Gnerre S."/>
            <person name="Jaffe D."/>
            <person name="MacCallum I."/>
            <person name="Young S."/>
            <person name="Walker B.J."/>
            <person name="Lander E."/>
            <person name="Lindblad-Toh K."/>
        </authorList>
    </citation>
    <scope>NUCLEOTIDE SEQUENCE [LARGE SCALE GENOMIC DNA]</scope>
    <source>
        <strain evidence="6">Wild caught</strain>
    </source>
</reference>
<dbReference type="EMBL" id="AFYH01248717">
    <property type="status" value="NOT_ANNOTATED_CDS"/>
    <property type="molecule type" value="Genomic_DNA"/>
</dbReference>
<organism evidence="5 6">
    <name type="scientific">Latimeria chalumnae</name>
    <name type="common">Coelacanth</name>
    <dbReference type="NCBI Taxonomy" id="7897"/>
    <lineage>
        <taxon>Eukaryota</taxon>
        <taxon>Metazoa</taxon>
        <taxon>Chordata</taxon>
        <taxon>Craniata</taxon>
        <taxon>Vertebrata</taxon>
        <taxon>Euteleostomi</taxon>
        <taxon>Coelacanthiformes</taxon>
        <taxon>Coelacanthidae</taxon>
        <taxon>Latimeria</taxon>
    </lineage>
</organism>
<dbReference type="OMA" id="YCINTTV"/>
<reference evidence="5" key="2">
    <citation type="submission" date="2025-08" db="UniProtKB">
        <authorList>
            <consortium name="Ensembl"/>
        </authorList>
    </citation>
    <scope>IDENTIFICATION</scope>
</reference>
<dbReference type="EMBL" id="AFYH01248716">
    <property type="status" value="NOT_ANNOTATED_CDS"/>
    <property type="molecule type" value="Genomic_DNA"/>
</dbReference>
<proteinExistence type="predicted"/>
<feature type="domain" description="Fibronectin type-III" evidence="4">
    <location>
        <begin position="117"/>
        <end position="214"/>
    </location>
</feature>
<dbReference type="InterPro" id="IPR015373">
    <property type="entry name" value="Interferon/interleukin_rcp_dom"/>
</dbReference>
<dbReference type="STRING" id="7897.ENSLACP00000002973"/>
<dbReference type="Pfam" id="PF01108">
    <property type="entry name" value="Tissue_fac"/>
    <property type="match status" value="1"/>
</dbReference>
<reference evidence="5" key="3">
    <citation type="submission" date="2025-09" db="UniProtKB">
        <authorList>
            <consortium name="Ensembl"/>
        </authorList>
    </citation>
    <scope>IDENTIFICATION</scope>
</reference>
<evidence type="ECO:0000256" key="1">
    <source>
        <dbReference type="SAM" id="MobiDB-lite"/>
    </source>
</evidence>
<dbReference type="Bgee" id="ENSLACG00000002659">
    <property type="expression patterns" value="Expressed in pelvic fin and 6 other cell types or tissues"/>
</dbReference>
<dbReference type="AlphaFoldDB" id="H3A002"/>
<keyword evidence="2" id="KW-1133">Transmembrane helix</keyword>
<protein>
    <submittedName>
        <fullName evidence="5">Interferon alpha and beta receptor subunit 1</fullName>
    </submittedName>
</protein>
<dbReference type="GeneTree" id="ENSGT00940000158406"/>
<keyword evidence="2" id="KW-0472">Membrane</keyword>
<dbReference type="InParanoid" id="H3A002"/>
<evidence type="ECO:0000313" key="6">
    <source>
        <dbReference type="Proteomes" id="UP000008672"/>
    </source>
</evidence>
<gene>
    <name evidence="5" type="primary">LOC102345381</name>
</gene>
<feature type="region of interest" description="Disordered" evidence="1">
    <location>
        <begin position="509"/>
        <end position="548"/>
    </location>
</feature>
<dbReference type="InterPro" id="IPR050650">
    <property type="entry name" value="Type-II_Cytokine-TF_Rcpt"/>
</dbReference>
<evidence type="ECO:0000256" key="3">
    <source>
        <dbReference type="SAM" id="SignalP"/>
    </source>
</evidence>